<evidence type="ECO:0000256" key="1">
    <source>
        <dbReference type="SAM" id="MobiDB-lite"/>
    </source>
</evidence>
<keyword evidence="4" id="KW-1185">Reference proteome</keyword>
<gene>
    <name evidence="3" type="ORF">HJC23_004347</name>
</gene>
<feature type="transmembrane region" description="Helical" evidence="2">
    <location>
        <begin position="12"/>
        <end position="32"/>
    </location>
</feature>
<reference evidence="3 4" key="1">
    <citation type="journal article" date="2020" name="G3 (Bethesda)">
        <title>Improved Reference Genome for Cyclotella cryptica CCMP332, a Model for Cell Wall Morphogenesis, Salinity Adaptation, and Lipid Production in Diatoms (Bacillariophyta).</title>
        <authorList>
            <person name="Roberts W.R."/>
            <person name="Downey K.M."/>
            <person name="Ruck E.C."/>
            <person name="Traller J.C."/>
            <person name="Alverson A.J."/>
        </authorList>
    </citation>
    <scope>NUCLEOTIDE SEQUENCE [LARGE SCALE GENOMIC DNA]</scope>
    <source>
        <strain evidence="3 4">CCMP332</strain>
    </source>
</reference>
<protein>
    <submittedName>
        <fullName evidence="3">Uncharacterized protein</fullName>
    </submittedName>
</protein>
<evidence type="ECO:0000256" key="2">
    <source>
        <dbReference type="SAM" id="Phobius"/>
    </source>
</evidence>
<accession>A0ABD3NWY0</accession>
<feature type="transmembrane region" description="Helical" evidence="2">
    <location>
        <begin position="53"/>
        <end position="73"/>
    </location>
</feature>
<evidence type="ECO:0000313" key="3">
    <source>
        <dbReference type="EMBL" id="KAL3780410.1"/>
    </source>
</evidence>
<feature type="region of interest" description="Disordered" evidence="1">
    <location>
        <begin position="282"/>
        <end position="303"/>
    </location>
</feature>
<dbReference type="Proteomes" id="UP001516023">
    <property type="component" value="Unassembled WGS sequence"/>
</dbReference>
<keyword evidence="2" id="KW-0472">Membrane</keyword>
<keyword evidence="2" id="KW-0812">Transmembrane</keyword>
<comment type="caution">
    <text evidence="3">The sequence shown here is derived from an EMBL/GenBank/DDBJ whole genome shotgun (WGS) entry which is preliminary data.</text>
</comment>
<proteinExistence type="predicted"/>
<organism evidence="3 4">
    <name type="scientific">Cyclotella cryptica</name>
    <dbReference type="NCBI Taxonomy" id="29204"/>
    <lineage>
        <taxon>Eukaryota</taxon>
        <taxon>Sar</taxon>
        <taxon>Stramenopiles</taxon>
        <taxon>Ochrophyta</taxon>
        <taxon>Bacillariophyta</taxon>
        <taxon>Coscinodiscophyceae</taxon>
        <taxon>Thalassiosirophycidae</taxon>
        <taxon>Stephanodiscales</taxon>
        <taxon>Stephanodiscaceae</taxon>
        <taxon>Cyclotella</taxon>
    </lineage>
</organism>
<evidence type="ECO:0000313" key="4">
    <source>
        <dbReference type="Proteomes" id="UP001516023"/>
    </source>
</evidence>
<name>A0ABD3NWY0_9STRA</name>
<keyword evidence="2" id="KW-1133">Transmembrane helix</keyword>
<sequence>MDSIDTITVSHYHYGMRFAPYIIISLPLHEFMLHPSIYRFPISPTMWFKTRKLRALLAILVALCLVLQFQRLIVPTGRTKDVQDNLRDRNVVNNTIYDERGRAEADRAILHVFQYGARSRTATTTQFNIVCVSLFLHVQMHHPELLENTICSMAGLTTGQSDAVNGMVKQYAAFFHLTPKDVDSMITYFGIWDRLRQCCGMQMIDLNSLEAQFMSNELYKFLNNYKLMKRMNRPAMVDGDLDGSYCSRYNDAVRKHGNTSKKRFPGLNTIYPGVNHNWVEGSTNPFYKRQEKNPTHGQSPTQLSGVLQEDAWPADTQGLAGVDFSSSCFVPRLWRTGNFHPPL</sequence>
<dbReference type="EMBL" id="JABMIG020000350">
    <property type="protein sequence ID" value="KAL3780410.1"/>
    <property type="molecule type" value="Genomic_DNA"/>
</dbReference>
<dbReference type="AlphaFoldDB" id="A0ABD3NWY0"/>